<feature type="region of interest" description="Disordered" evidence="5">
    <location>
        <begin position="351"/>
        <end position="388"/>
    </location>
</feature>
<evidence type="ECO:0000256" key="3">
    <source>
        <dbReference type="ARBA" id="ARBA00022833"/>
    </source>
</evidence>
<evidence type="ECO:0000259" key="6">
    <source>
        <dbReference type="PROSITE" id="PS50089"/>
    </source>
</evidence>
<evidence type="ECO:0000256" key="5">
    <source>
        <dbReference type="SAM" id="MobiDB-lite"/>
    </source>
</evidence>
<dbReference type="Proteomes" id="UP000799302">
    <property type="component" value="Unassembled WGS sequence"/>
</dbReference>
<dbReference type="AlphaFoldDB" id="A0A6A6ULD5"/>
<dbReference type="InterPro" id="IPR013083">
    <property type="entry name" value="Znf_RING/FYVE/PHD"/>
</dbReference>
<evidence type="ECO:0000259" key="7">
    <source>
        <dbReference type="PROSITE" id="PS51266"/>
    </source>
</evidence>
<evidence type="ECO:0000256" key="4">
    <source>
        <dbReference type="PROSITE-ProRule" id="PRU00601"/>
    </source>
</evidence>
<evidence type="ECO:0000256" key="1">
    <source>
        <dbReference type="ARBA" id="ARBA00022723"/>
    </source>
</evidence>
<feature type="domain" description="RING-type" evidence="6">
    <location>
        <begin position="526"/>
        <end position="568"/>
    </location>
</feature>
<feature type="region of interest" description="Disordered" evidence="5">
    <location>
        <begin position="745"/>
        <end position="801"/>
    </location>
</feature>
<dbReference type="SUPFAM" id="SSF161245">
    <property type="entry name" value="Zinc hairpin stack"/>
    <property type="match status" value="1"/>
</dbReference>
<dbReference type="Gene3D" id="3.30.40.10">
    <property type="entry name" value="Zinc/RING finger domain, C3HC4 (zinc finger)"/>
    <property type="match status" value="1"/>
</dbReference>
<evidence type="ECO:0008006" key="11">
    <source>
        <dbReference type="Google" id="ProtNLM"/>
    </source>
</evidence>
<dbReference type="PROSITE" id="PS50089">
    <property type="entry name" value="ZF_RING_2"/>
    <property type="match status" value="1"/>
</dbReference>
<dbReference type="GO" id="GO:0006511">
    <property type="term" value="P:ubiquitin-dependent protein catabolic process"/>
    <property type="evidence" value="ECO:0007669"/>
    <property type="project" value="TreeGrafter"/>
</dbReference>
<dbReference type="Gene3D" id="2.20.28.10">
    <property type="match status" value="1"/>
</dbReference>
<dbReference type="CDD" id="cd16464">
    <property type="entry name" value="RING-H2_Pirh2-like"/>
    <property type="match status" value="1"/>
</dbReference>
<organism evidence="9 10">
    <name type="scientific">Microthyrium microscopicum</name>
    <dbReference type="NCBI Taxonomy" id="703497"/>
    <lineage>
        <taxon>Eukaryota</taxon>
        <taxon>Fungi</taxon>
        <taxon>Dikarya</taxon>
        <taxon>Ascomycota</taxon>
        <taxon>Pezizomycotina</taxon>
        <taxon>Dothideomycetes</taxon>
        <taxon>Dothideomycetes incertae sedis</taxon>
        <taxon>Microthyriales</taxon>
        <taxon>Microthyriaceae</taxon>
        <taxon>Microthyrium</taxon>
    </lineage>
</organism>
<proteinExistence type="predicted"/>
<feature type="domain" description="CHY-type" evidence="7">
    <location>
        <begin position="389"/>
        <end position="457"/>
    </location>
</feature>
<evidence type="ECO:0000256" key="2">
    <source>
        <dbReference type="ARBA" id="ARBA00022771"/>
    </source>
</evidence>
<dbReference type="SUPFAM" id="SSF57850">
    <property type="entry name" value="RING/U-box"/>
    <property type="match status" value="1"/>
</dbReference>
<feature type="compositionally biased region" description="Acidic residues" evidence="5">
    <location>
        <begin position="752"/>
        <end position="792"/>
    </location>
</feature>
<dbReference type="PANTHER" id="PTHR21319:SF0">
    <property type="entry name" value="AND RING FINGER DOMAIN PROTEIN, PUTATIVE (AFU_ORTHOLOGUE AFUA_1G08900)-RELATED"/>
    <property type="match status" value="1"/>
</dbReference>
<dbReference type="SUPFAM" id="SSF161219">
    <property type="entry name" value="CHY zinc finger-like"/>
    <property type="match status" value="1"/>
</dbReference>
<name>A0A6A6ULD5_9PEZI</name>
<dbReference type="EMBL" id="MU004231">
    <property type="protein sequence ID" value="KAF2672590.1"/>
    <property type="molecule type" value="Genomic_DNA"/>
</dbReference>
<evidence type="ECO:0000259" key="8">
    <source>
        <dbReference type="PROSITE" id="PS51270"/>
    </source>
</evidence>
<evidence type="ECO:0000313" key="10">
    <source>
        <dbReference type="Proteomes" id="UP000799302"/>
    </source>
</evidence>
<keyword evidence="3" id="KW-0862">Zinc</keyword>
<dbReference type="GO" id="GO:0008270">
    <property type="term" value="F:zinc ion binding"/>
    <property type="evidence" value="ECO:0007669"/>
    <property type="project" value="UniProtKB-KW"/>
</dbReference>
<gene>
    <name evidence="9" type="ORF">BT63DRAFT_131459</name>
</gene>
<dbReference type="PROSITE" id="PS51270">
    <property type="entry name" value="ZF_CTCHY"/>
    <property type="match status" value="1"/>
</dbReference>
<dbReference type="InterPro" id="IPR001841">
    <property type="entry name" value="Znf_RING"/>
</dbReference>
<keyword evidence="10" id="KW-1185">Reference proteome</keyword>
<dbReference type="InterPro" id="IPR037274">
    <property type="entry name" value="Znf_CHY_sf"/>
</dbReference>
<dbReference type="Pfam" id="PF05495">
    <property type="entry name" value="zf-CHY"/>
    <property type="match status" value="1"/>
</dbReference>
<dbReference type="InterPro" id="IPR037275">
    <property type="entry name" value="Znf_CTCHY_sf"/>
</dbReference>
<dbReference type="GO" id="GO:0061630">
    <property type="term" value="F:ubiquitin protein ligase activity"/>
    <property type="evidence" value="ECO:0007669"/>
    <property type="project" value="TreeGrafter"/>
</dbReference>
<dbReference type="InterPro" id="IPR039512">
    <property type="entry name" value="RCHY1_zinc-ribbon"/>
</dbReference>
<dbReference type="InterPro" id="IPR017921">
    <property type="entry name" value="Znf_CTCHY"/>
</dbReference>
<feature type="domain" description="CTCHY-type" evidence="8">
    <location>
        <begin position="459"/>
        <end position="525"/>
    </location>
</feature>
<keyword evidence="2 4" id="KW-0863">Zinc-finger</keyword>
<accession>A0A6A6ULD5</accession>
<evidence type="ECO:0000313" key="9">
    <source>
        <dbReference type="EMBL" id="KAF2672590.1"/>
    </source>
</evidence>
<feature type="compositionally biased region" description="Polar residues" evidence="5">
    <location>
        <begin position="42"/>
        <end position="60"/>
    </location>
</feature>
<feature type="region of interest" description="Disordered" evidence="5">
    <location>
        <begin position="14"/>
        <end position="72"/>
    </location>
</feature>
<sequence>MTFFLESIVRQFSQASNREDPVPATGNNQERAGSAARSRASTLDSQSVQQSHATLVSTSPHDVPSLPDSTAAPAANYSHLKSYFSSDNATDNISPPERQPAFSLGQTLFDRFAPLVATRFSPFSTYKEQHDIPITHTIQPQSPVPSITITGDGSLDPDNREPVVIDAEESSACCDDLESSHIYTNMDASNNDGSARSDLDPSVQEVIERDIAMAFRSRIPRSEARIRRERELRALGQRPFEYGDEESRAKQHELLVSREGDLRRKIQDICQLPLNAEEKARRIHLIMNEQYIMHQQNRKRAQSQVNLEISTLDRPNSSSSFNTISSSGSATDLDLYKKFNINPDDLVPTYRRRRASSGTQTPTHPLRDNMGMTQLTTTSSPEAEETPAEDEVEYGCEHYKRNVKIQCFDCKTWWNCRNCHDDANLGHSLPRHKTENMLCMLCQTPGPAGQYCQHCGEQSAYYFCETCKLWDDDATKRIYHCDDCGICRLGEGIGKDFQHCNRCNVDIPIQQFPSHKCVERATDCDCPICGDYMFNSTSSVVSLPCGHYLHHACYTEYARESYKCPVCKKSIRNMQSEWRKMEAAIEDQPMPENLRNISVDVRCNDCAGKSRTPFHWLGNKCDLCDSFNTVEIEVHREPATGLSPSPPRGNWRNPRGRTIPHLRARSYFQDEEHEDPDARPEFMGDAILGLSNLGLSNTAYEMLAAMSRNLSPIRRYLNAGDNSARPDAGIGPATEAELEQMGFWNAGPENANNDEDDWEDDEEDDDDDDDSDSTDTEFLFDDDDSDSDDESSFEVQLTGHR</sequence>
<dbReference type="Pfam" id="PF14599">
    <property type="entry name" value="zinc_ribbon_6"/>
    <property type="match status" value="1"/>
</dbReference>
<protein>
    <recommendedName>
        <fullName evidence="11">Zf-CHY-domain-containing protein</fullName>
    </recommendedName>
</protein>
<feature type="compositionally biased region" description="Low complexity" evidence="5">
    <location>
        <begin position="31"/>
        <end position="41"/>
    </location>
</feature>
<dbReference type="PANTHER" id="PTHR21319">
    <property type="entry name" value="RING FINGER AND CHY ZINC FINGER DOMAIN-CONTAINING PROTEIN 1"/>
    <property type="match status" value="1"/>
</dbReference>
<dbReference type="GO" id="GO:0005634">
    <property type="term" value="C:nucleus"/>
    <property type="evidence" value="ECO:0007669"/>
    <property type="project" value="TreeGrafter"/>
</dbReference>
<dbReference type="PROSITE" id="PS51266">
    <property type="entry name" value="ZF_CHY"/>
    <property type="match status" value="1"/>
</dbReference>
<dbReference type="InterPro" id="IPR008913">
    <property type="entry name" value="Znf_CHY"/>
</dbReference>
<reference evidence="9" key="1">
    <citation type="journal article" date="2020" name="Stud. Mycol.">
        <title>101 Dothideomycetes genomes: a test case for predicting lifestyles and emergence of pathogens.</title>
        <authorList>
            <person name="Haridas S."/>
            <person name="Albert R."/>
            <person name="Binder M."/>
            <person name="Bloem J."/>
            <person name="Labutti K."/>
            <person name="Salamov A."/>
            <person name="Andreopoulos B."/>
            <person name="Baker S."/>
            <person name="Barry K."/>
            <person name="Bills G."/>
            <person name="Bluhm B."/>
            <person name="Cannon C."/>
            <person name="Castanera R."/>
            <person name="Culley D."/>
            <person name="Daum C."/>
            <person name="Ezra D."/>
            <person name="Gonzalez J."/>
            <person name="Henrissat B."/>
            <person name="Kuo A."/>
            <person name="Liang C."/>
            <person name="Lipzen A."/>
            <person name="Lutzoni F."/>
            <person name="Magnuson J."/>
            <person name="Mondo S."/>
            <person name="Nolan M."/>
            <person name="Ohm R."/>
            <person name="Pangilinan J."/>
            <person name="Park H.-J."/>
            <person name="Ramirez L."/>
            <person name="Alfaro M."/>
            <person name="Sun H."/>
            <person name="Tritt A."/>
            <person name="Yoshinaga Y."/>
            <person name="Zwiers L.-H."/>
            <person name="Turgeon B."/>
            <person name="Goodwin S."/>
            <person name="Spatafora J."/>
            <person name="Crous P."/>
            <person name="Grigoriev I."/>
        </authorList>
    </citation>
    <scope>NUCLEOTIDE SEQUENCE</scope>
    <source>
        <strain evidence="9">CBS 115976</strain>
    </source>
</reference>
<dbReference type="Pfam" id="PF13639">
    <property type="entry name" value="zf-RING_2"/>
    <property type="match status" value="1"/>
</dbReference>
<dbReference type="SMART" id="SM00184">
    <property type="entry name" value="RING"/>
    <property type="match status" value="1"/>
</dbReference>
<keyword evidence="1" id="KW-0479">Metal-binding</keyword>
<dbReference type="OrthoDB" id="411372at2759"/>
<dbReference type="GO" id="GO:0016567">
    <property type="term" value="P:protein ubiquitination"/>
    <property type="evidence" value="ECO:0007669"/>
    <property type="project" value="TreeGrafter"/>
</dbReference>